<organism evidence="13 14">
    <name type="scientific">Intoshia linei</name>
    <dbReference type="NCBI Taxonomy" id="1819745"/>
    <lineage>
        <taxon>Eukaryota</taxon>
        <taxon>Metazoa</taxon>
        <taxon>Spiralia</taxon>
        <taxon>Lophotrochozoa</taxon>
        <taxon>Mesozoa</taxon>
        <taxon>Orthonectida</taxon>
        <taxon>Rhopaluridae</taxon>
        <taxon>Intoshia</taxon>
    </lineage>
</organism>
<evidence type="ECO:0000256" key="6">
    <source>
        <dbReference type="ARBA" id="ARBA00022598"/>
    </source>
</evidence>
<dbReference type="HAMAP" id="MF_02075">
    <property type="entry name" value="Asp_tRNA_synth_type2"/>
    <property type="match status" value="1"/>
</dbReference>
<evidence type="ECO:0000256" key="7">
    <source>
        <dbReference type="ARBA" id="ARBA00022741"/>
    </source>
</evidence>
<dbReference type="PANTHER" id="PTHR43450">
    <property type="entry name" value="ASPARTYL-TRNA SYNTHETASE"/>
    <property type="match status" value="1"/>
</dbReference>
<proteinExistence type="inferred from homology"/>
<dbReference type="AlphaFoldDB" id="A0A177B6U2"/>
<sequence>MTEIQEPLSKSAQKKLLKQKLKEEKKAKKKENLKSEIVIKPDVSKGKYGFSPLVTSQFNEKRSEKLLSLADDIEESTDRIRLIARVFNSRGSGKQCFIVARQQMYTIQCLAMASKIVSTDLVKFVAAINLESIVEFIGFIRKTPTPVKCTQANVELHIDEIWVLNSSNPVLPLQLSDAMRSGLNTDKNNSDLPVVNQDTRLDNRVIDLRTPTNQALFRLIAHICKLFREYLDENDFIEIHTPKLISAASEGGANVFKLKYFKNDNAFLAQSPQLYKQMAIAADFEKVYTIGPVFRAEDSNTHRHLTEYIGMDIEMTFQVHYHEVMHFIGRMFEYIFVSLESRCSKYLNIVKEQYNVQKFEFITPTLVLQFPAAIKMLQETGVEIGLLDDLSTTNEKLLGALVKKQRYSNSYDMFMRGEEILSGAQRIHDPEMLKMRAEHHQIDVTTLKQYIESFMYGVKPHAGCGIGMERVLMLYMGLDNIRKTSLFPRDPKRLTP</sequence>
<evidence type="ECO:0000256" key="9">
    <source>
        <dbReference type="ARBA" id="ARBA00022917"/>
    </source>
</evidence>
<evidence type="ECO:0000256" key="1">
    <source>
        <dbReference type="ARBA" id="ARBA00004496"/>
    </source>
</evidence>
<dbReference type="Proteomes" id="UP000078046">
    <property type="component" value="Unassembled WGS sequence"/>
</dbReference>
<evidence type="ECO:0000256" key="11">
    <source>
        <dbReference type="ARBA" id="ARBA00047904"/>
    </source>
</evidence>
<dbReference type="Gene3D" id="3.30.930.10">
    <property type="entry name" value="Bira Bifunctional Protein, Domain 2"/>
    <property type="match status" value="2"/>
</dbReference>
<dbReference type="InterPro" id="IPR002312">
    <property type="entry name" value="Asp/Asn-tRNA-synth_IIb"/>
</dbReference>
<keyword evidence="14" id="KW-1185">Reference proteome</keyword>
<dbReference type="Pfam" id="PF00152">
    <property type="entry name" value="tRNA-synt_2"/>
    <property type="match status" value="1"/>
</dbReference>
<dbReference type="SUPFAM" id="SSF50249">
    <property type="entry name" value="Nucleic acid-binding proteins"/>
    <property type="match status" value="1"/>
</dbReference>
<accession>A0A177B6U2</accession>
<evidence type="ECO:0000256" key="4">
    <source>
        <dbReference type="ARBA" id="ARBA00018853"/>
    </source>
</evidence>
<dbReference type="EMBL" id="LWCA01000328">
    <property type="protein sequence ID" value="OAF69144.1"/>
    <property type="molecule type" value="Genomic_DNA"/>
</dbReference>
<dbReference type="SUPFAM" id="SSF55681">
    <property type="entry name" value="Class II aaRS and biotin synthetases"/>
    <property type="match status" value="1"/>
</dbReference>
<dbReference type="GO" id="GO:0003723">
    <property type="term" value="F:RNA binding"/>
    <property type="evidence" value="ECO:0007669"/>
    <property type="project" value="TreeGrafter"/>
</dbReference>
<dbReference type="GO" id="GO:0006422">
    <property type="term" value="P:aspartyl-tRNA aminoacylation"/>
    <property type="evidence" value="ECO:0007669"/>
    <property type="project" value="InterPro"/>
</dbReference>
<dbReference type="PROSITE" id="PS50862">
    <property type="entry name" value="AA_TRNA_LIGASE_II"/>
    <property type="match status" value="1"/>
</dbReference>
<dbReference type="GO" id="GO:0005524">
    <property type="term" value="F:ATP binding"/>
    <property type="evidence" value="ECO:0007669"/>
    <property type="project" value="UniProtKB-KW"/>
</dbReference>
<dbReference type="InterPro" id="IPR045864">
    <property type="entry name" value="aa-tRNA-synth_II/BPL/LPL"/>
</dbReference>
<dbReference type="InterPro" id="IPR004523">
    <property type="entry name" value="Asp-tRNA_synthase_2"/>
</dbReference>
<dbReference type="CDD" id="cd04320">
    <property type="entry name" value="AspRS_cyto_N"/>
    <property type="match status" value="1"/>
</dbReference>
<dbReference type="CDD" id="cd00776">
    <property type="entry name" value="AsxRS_core"/>
    <property type="match status" value="1"/>
</dbReference>
<comment type="subcellular location">
    <subcellularLocation>
        <location evidence="1">Cytoplasm</location>
    </subcellularLocation>
</comment>
<feature type="domain" description="Aminoacyl-transfer RNA synthetases class-II family profile" evidence="12">
    <location>
        <begin position="217"/>
        <end position="496"/>
    </location>
</feature>
<gene>
    <name evidence="13" type="ORF">A3Q56_03081</name>
</gene>
<keyword evidence="6" id="KW-0436">Ligase</keyword>
<dbReference type="InterPro" id="IPR006195">
    <property type="entry name" value="aa-tRNA-synth_II"/>
</dbReference>
<keyword evidence="9" id="KW-0648">Protein biosynthesis</keyword>
<name>A0A177B6U2_9BILA</name>
<dbReference type="OrthoDB" id="372395at2759"/>
<comment type="caution">
    <text evidence="13">The sequence shown here is derived from an EMBL/GenBank/DDBJ whole genome shotgun (WGS) entry which is preliminary data.</text>
</comment>
<dbReference type="GO" id="GO:0005829">
    <property type="term" value="C:cytosol"/>
    <property type="evidence" value="ECO:0007669"/>
    <property type="project" value="TreeGrafter"/>
</dbReference>
<dbReference type="EC" id="6.1.1.12" evidence="3"/>
<reference evidence="13 14" key="1">
    <citation type="submission" date="2016-04" db="EMBL/GenBank/DDBJ databases">
        <title>The genome of Intoshia linei affirms orthonectids as highly simplified spiralians.</title>
        <authorList>
            <person name="Mikhailov K.V."/>
            <person name="Slusarev G.S."/>
            <person name="Nikitin M.A."/>
            <person name="Logacheva M.D."/>
            <person name="Penin A."/>
            <person name="Aleoshin V."/>
            <person name="Panchin Y.V."/>
        </authorList>
    </citation>
    <scope>NUCLEOTIDE SEQUENCE [LARGE SCALE GENOMIC DNA]</scope>
    <source>
        <strain evidence="13">Intl2013</strain>
        <tissue evidence="13">Whole animal</tissue>
    </source>
</reference>
<evidence type="ECO:0000256" key="8">
    <source>
        <dbReference type="ARBA" id="ARBA00022840"/>
    </source>
</evidence>
<keyword evidence="7" id="KW-0547">Nucleotide-binding</keyword>
<comment type="catalytic activity">
    <reaction evidence="11">
        <text>tRNA(Asp) + L-aspartate + ATP = L-aspartyl-tRNA(Asp) + AMP + diphosphate</text>
        <dbReference type="Rhea" id="RHEA:19649"/>
        <dbReference type="Rhea" id="RHEA-COMP:9660"/>
        <dbReference type="Rhea" id="RHEA-COMP:9678"/>
        <dbReference type="ChEBI" id="CHEBI:29991"/>
        <dbReference type="ChEBI" id="CHEBI:30616"/>
        <dbReference type="ChEBI" id="CHEBI:33019"/>
        <dbReference type="ChEBI" id="CHEBI:78442"/>
        <dbReference type="ChEBI" id="CHEBI:78516"/>
        <dbReference type="ChEBI" id="CHEBI:456215"/>
        <dbReference type="EC" id="6.1.1.12"/>
    </reaction>
</comment>
<dbReference type="GO" id="GO:0017101">
    <property type="term" value="C:aminoacyl-tRNA synthetase multienzyme complex"/>
    <property type="evidence" value="ECO:0007669"/>
    <property type="project" value="TreeGrafter"/>
</dbReference>
<evidence type="ECO:0000256" key="2">
    <source>
        <dbReference type="ARBA" id="ARBA00005312"/>
    </source>
</evidence>
<dbReference type="InterPro" id="IPR004364">
    <property type="entry name" value="Aa-tRNA-synt_II"/>
</dbReference>
<keyword evidence="8" id="KW-0067">ATP-binding</keyword>
<dbReference type="PANTHER" id="PTHR43450:SF1">
    <property type="entry name" value="ASPARTATE--TRNA LIGASE, CYTOPLASMIC"/>
    <property type="match status" value="1"/>
</dbReference>
<evidence type="ECO:0000313" key="13">
    <source>
        <dbReference type="EMBL" id="OAF69144.1"/>
    </source>
</evidence>
<protein>
    <recommendedName>
        <fullName evidence="4">Aspartate--tRNA ligase, cytoplasmic</fullName>
        <ecNumber evidence="3">6.1.1.12</ecNumber>
    </recommendedName>
</protein>
<dbReference type="Gene3D" id="2.40.50.140">
    <property type="entry name" value="Nucleic acid-binding proteins"/>
    <property type="match status" value="1"/>
</dbReference>
<evidence type="ECO:0000256" key="3">
    <source>
        <dbReference type="ARBA" id="ARBA00012841"/>
    </source>
</evidence>
<evidence type="ECO:0000313" key="14">
    <source>
        <dbReference type="Proteomes" id="UP000078046"/>
    </source>
</evidence>
<dbReference type="GO" id="GO:0004815">
    <property type="term" value="F:aspartate-tRNA ligase activity"/>
    <property type="evidence" value="ECO:0007669"/>
    <property type="project" value="UniProtKB-EC"/>
</dbReference>
<keyword evidence="10" id="KW-0030">Aminoacyl-tRNA synthetase</keyword>
<keyword evidence="5" id="KW-0963">Cytoplasm</keyword>
<evidence type="ECO:0000256" key="5">
    <source>
        <dbReference type="ARBA" id="ARBA00022490"/>
    </source>
</evidence>
<dbReference type="PRINTS" id="PR01042">
    <property type="entry name" value="TRNASYNTHASP"/>
</dbReference>
<dbReference type="InterPro" id="IPR012340">
    <property type="entry name" value="NA-bd_OB-fold"/>
</dbReference>
<comment type="similarity">
    <text evidence="2">Belongs to the class-II aminoacyl-tRNA synthetase family. Type 2 subfamily.</text>
</comment>
<evidence type="ECO:0000256" key="10">
    <source>
        <dbReference type="ARBA" id="ARBA00023146"/>
    </source>
</evidence>
<evidence type="ECO:0000259" key="12">
    <source>
        <dbReference type="PROSITE" id="PS50862"/>
    </source>
</evidence>